<proteinExistence type="predicted"/>
<gene>
    <name evidence="2" type="ORF">QWZ14_01950</name>
</gene>
<feature type="signal peptide" evidence="1">
    <location>
        <begin position="1"/>
        <end position="26"/>
    </location>
</feature>
<keyword evidence="3" id="KW-1185">Reference proteome</keyword>
<evidence type="ECO:0000313" key="3">
    <source>
        <dbReference type="Proteomes" id="UP001529369"/>
    </source>
</evidence>
<comment type="caution">
    <text evidence="2">The sequence shown here is derived from an EMBL/GenBank/DDBJ whole genome shotgun (WGS) entry which is preliminary data.</text>
</comment>
<dbReference type="Proteomes" id="UP001529369">
    <property type="component" value="Unassembled WGS sequence"/>
</dbReference>
<evidence type="ECO:0000256" key="1">
    <source>
        <dbReference type="SAM" id="SignalP"/>
    </source>
</evidence>
<feature type="chain" id="PRO_5047177890" evidence="1">
    <location>
        <begin position="27"/>
        <end position="64"/>
    </location>
</feature>
<keyword evidence="1" id="KW-0732">Signal</keyword>
<dbReference type="RefSeq" id="WP_290314874.1">
    <property type="nucleotide sequence ID" value="NZ_JAUFPN010000015.1"/>
</dbReference>
<protein>
    <submittedName>
        <fullName evidence="2">Uncharacterized protein</fullName>
    </submittedName>
</protein>
<accession>A0ABT8A082</accession>
<name>A0ABT8A082_9PROT</name>
<reference evidence="3" key="1">
    <citation type="journal article" date="2019" name="Int. J. Syst. Evol. Microbiol.">
        <title>The Global Catalogue of Microorganisms (GCM) 10K type strain sequencing project: providing services to taxonomists for standard genome sequencing and annotation.</title>
        <authorList>
            <consortium name="The Broad Institute Genomics Platform"/>
            <consortium name="The Broad Institute Genome Sequencing Center for Infectious Disease"/>
            <person name="Wu L."/>
            <person name="Ma J."/>
        </authorList>
    </citation>
    <scope>NUCLEOTIDE SEQUENCE [LARGE SCALE GENOMIC DNA]</scope>
    <source>
        <strain evidence="3">CECT 7131</strain>
    </source>
</reference>
<evidence type="ECO:0000313" key="2">
    <source>
        <dbReference type="EMBL" id="MDN3563140.1"/>
    </source>
</evidence>
<dbReference type="EMBL" id="JAUFPN010000015">
    <property type="protein sequence ID" value="MDN3563140.1"/>
    <property type="molecule type" value="Genomic_DNA"/>
</dbReference>
<sequence>MTRLKSRVTLAQAALLIGLLSDTAGLADYIQAAALTARDFVQSHRTTTCPVDVDAYARRRDRMR</sequence>
<organism evidence="2 3">
    <name type="scientific">Paeniroseomonas aquatica</name>
    <dbReference type="NCBI Taxonomy" id="373043"/>
    <lineage>
        <taxon>Bacteria</taxon>
        <taxon>Pseudomonadati</taxon>
        <taxon>Pseudomonadota</taxon>
        <taxon>Alphaproteobacteria</taxon>
        <taxon>Acetobacterales</taxon>
        <taxon>Acetobacteraceae</taxon>
        <taxon>Paeniroseomonas</taxon>
    </lineage>
</organism>